<evidence type="ECO:0000313" key="2">
    <source>
        <dbReference type="Proteomes" id="UP000789702"/>
    </source>
</evidence>
<accession>A0ACA9P8P4</accession>
<protein>
    <submittedName>
        <fullName evidence="1">10280_t:CDS:1</fullName>
    </submittedName>
</protein>
<gene>
    <name evidence="1" type="ORF">DHETER_LOCUS11584</name>
</gene>
<feature type="non-terminal residue" evidence="1">
    <location>
        <position position="81"/>
    </location>
</feature>
<feature type="non-terminal residue" evidence="1">
    <location>
        <position position="1"/>
    </location>
</feature>
<organism evidence="1 2">
    <name type="scientific">Dentiscutata heterogama</name>
    <dbReference type="NCBI Taxonomy" id="1316150"/>
    <lineage>
        <taxon>Eukaryota</taxon>
        <taxon>Fungi</taxon>
        <taxon>Fungi incertae sedis</taxon>
        <taxon>Mucoromycota</taxon>
        <taxon>Glomeromycotina</taxon>
        <taxon>Glomeromycetes</taxon>
        <taxon>Diversisporales</taxon>
        <taxon>Gigasporaceae</taxon>
        <taxon>Dentiscutata</taxon>
    </lineage>
</organism>
<proteinExistence type="predicted"/>
<keyword evidence="2" id="KW-1185">Reference proteome</keyword>
<reference evidence="1" key="1">
    <citation type="submission" date="2021-06" db="EMBL/GenBank/DDBJ databases">
        <authorList>
            <person name="Kallberg Y."/>
            <person name="Tangrot J."/>
            <person name="Rosling A."/>
        </authorList>
    </citation>
    <scope>NUCLEOTIDE SEQUENCE</scope>
    <source>
        <strain evidence="1">IL203A</strain>
    </source>
</reference>
<comment type="caution">
    <text evidence="1">The sequence shown here is derived from an EMBL/GenBank/DDBJ whole genome shotgun (WGS) entry which is preliminary data.</text>
</comment>
<name>A0ACA9P8P4_9GLOM</name>
<dbReference type="Proteomes" id="UP000789702">
    <property type="component" value="Unassembled WGS sequence"/>
</dbReference>
<evidence type="ECO:0000313" key="1">
    <source>
        <dbReference type="EMBL" id="CAG8697531.1"/>
    </source>
</evidence>
<sequence>NYSDKAKSLMNELINQTNKEDIQQLFKALEKLNEPKIQNRISFYKTPWTLNSTPFDTNIAEFAHASVNKEETKLKLRVAII</sequence>
<dbReference type="EMBL" id="CAJVPU010025819">
    <property type="protein sequence ID" value="CAG8697531.1"/>
    <property type="molecule type" value="Genomic_DNA"/>
</dbReference>